<dbReference type="AlphaFoldDB" id="A0A9X5BF67"/>
<name>A0A9X5BF67_9FIRM</name>
<dbReference type="Pfam" id="PF14287">
    <property type="entry name" value="DUF4368"/>
    <property type="match status" value="1"/>
</dbReference>
<dbReference type="RefSeq" id="WP_160559989.1">
    <property type="nucleotide sequence ID" value="NZ_QZDT01000013.1"/>
</dbReference>
<keyword evidence="4" id="KW-1185">Reference proteome</keyword>
<reference evidence="3" key="1">
    <citation type="submission" date="2018-09" db="EMBL/GenBank/DDBJ databases">
        <title>Murine metabolic-syndrome-specific gut microbial biobank.</title>
        <authorList>
            <person name="Liu C."/>
        </authorList>
    </citation>
    <scope>NUCLEOTIDE SEQUENCE</scope>
    <source>
        <strain evidence="3">D42-62</strain>
    </source>
</reference>
<evidence type="ECO:0000259" key="2">
    <source>
        <dbReference type="Pfam" id="PF14287"/>
    </source>
</evidence>
<evidence type="ECO:0000313" key="4">
    <source>
        <dbReference type="Proteomes" id="UP001154420"/>
    </source>
</evidence>
<evidence type="ECO:0000256" key="1">
    <source>
        <dbReference type="SAM" id="Coils"/>
    </source>
</evidence>
<feature type="domain" description="DUF4368" evidence="2">
    <location>
        <begin position="92"/>
        <end position="137"/>
    </location>
</feature>
<accession>A0A9X5BF67</accession>
<comment type="caution">
    <text evidence="3">The sequence shown here is derived from an EMBL/GenBank/DDBJ whole genome shotgun (WGS) entry which is preliminary data.</text>
</comment>
<dbReference type="InterPro" id="IPR025378">
    <property type="entry name" value="DUF4368"/>
</dbReference>
<protein>
    <submittedName>
        <fullName evidence="3">DUF4368 domain-containing protein</fullName>
    </submittedName>
</protein>
<dbReference type="Proteomes" id="UP001154420">
    <property type="component" value="Unassembled WGS sequence"/>
</dbReference>
<dbReference type="OrthoDB" id="9784557at2"/>
<proteinExistence type="predicted"/>
<evidence type="ECO:0000313" key="3">
    <source>
        <dbReference type="EMBL" id="NBJ92911.1"/>
    </source>
</evidence>
<sequence>MINKGLMMRGEAAVQEKSLRMFQKARIMEIRKQLENLHQEKKQAMDSKEALYERYAAGGMTPEEYRREADGLDQQAGLLKRQIHDGEEEILKLEEECERLEADMKQVIRYSHMEKLTQELVDTFVKKVYIYKDKRVKIEWNFRER</sequence>
<dbReference type="EMBL" id="QZDT01000013">
    <property type="protein sequence ID" value="NBJ92911.1"/>
    <property type="molecule type" value="Genomic_DNA"/>
</dbReference>
<feature type="coiled-coil region" evidence="1">
    <location>
        <begin position="20"/>
        <end position="110"/>
    </location>
</feature>
<organism evidence="3 4">
    <name type="scientific">Parablautia muri</name>
    <dbReference type="NCBI Taxonomy" id="2320879"/>
    <lineage>
        <taxon>Bacteria</taxon>
        <taxon>Bacillati</taxon>
        <taxon>Bacillota</taxon>
        <taxon>Clostridia</taxon>
        <taxon>Lachnospirales</taxon>
        <taxon>Lachnospiraceae</taxon>
        <taxon>Parablautia</taxon>
    </lineage>
</organism>
<gene>
    <name evidence="3" type="ORF">D5281_09960</name>
</gene>
<keyword evidence="1" id="KW-0175">Coiled coil</keyword>